<comment type="caution">
    <text evidence="2">The sequence shown here is derived from an EMBL/GenBank/DDBJ whole genome shotgun (WGS) entry which is preliminary data.</text>
</comment>
<accession>A0A0C2VK82</accession>
<sequence>MDKKGKTGIQRGQAITFRLPSDTPDHILKELQKLKETERRNFSSRIAQFILEGVSNAVSKERETVTIPLPKPLSKEQRNWIRHAHSEALLGSIIYQLLADPVRATSVLASLNSNALDINDALYLQESDSTNIENSERLLNQDKINRENVADETEDALIEQESDDFEDDLMNFDWKQAMEENTSSQEDDLDDEESTDDLLGGFLDRMNK</sequence>
<keyword evidence="3" id="KW-1185">Reference proteome</keyword>
<feature type="region of interest" description="Disordered" evidence="1">
    <location>
        <begin position="177"/>
        <end position="208"/>
    </location>
</feature>
<proteinExistence type="predicted"/>
<evidence type="ECO:0000256" key="1">
    <source>
        <dbReference type="SAM" id="MobiDB-lite"/>
    </source>
</evidence>
<dbReference type="OrthoDB" id="2691481at2"/>
<name>A0A0C2VK82_9BACL</name>
<dbReference type="EMBL" id="JXRP01000009">
    <property type="protein sequence ID" value="KIL49322.1"/>
    <property type="molecule type" value="Genomic_DNA"/>
</dbReference>
<gene>
    <name evidence="2" type="ORF">KP78_07900</name>
</gene>
<evidence type="ECO:0000313" key="3">
    <source>
        <dbReference type="Proteomes" id="UP000031938"/>
    </source>
</evidence>
<reference evidence="2 3" key="1">
    <citation type="submission" date="2015-01" db="EMBL/GenBank/DDBJ databases">
        <title>Genome sequencing of Jeotgalibacillus soli.</title>
        <authorList>
            <person name="Goh K.M."/>
            <person name="Chan K.-G."/>
            <person name="Yaakop A.S."/>
            <person name="Ee R."/>
            <person name="Gan H.M."/>
            <person name="Chan C.S."/>
        </authorList>
    </citation>
    <scope>NUCLEOTIDE SEQUENCE [LARGE SCALE GENOMIC DNA]</scope>
    <source>
        <strain evidence="2 3">P9</strain>
    </source>
</reference>
<dbReference type="AlphaFoldDB" id="A0A0C2VK82"/>
<organism evidence="2 3">
    <name type="scientific">Jeotgalibacillus soli</name>
    <dbReference type="NCBI Taxonomy" id="889306"/>
    <lineage>
        <taxon>Bacteria</taxon>
        <taxon>Bacillati</taxon>
        <taxon>Bacillota</taxon>
        <taxon>Bacilli</taxon>
        <taxon>Bacillales</taxon>
        <taxon>Caryophanaceae</taxon>
        <taxon>Jeotgalibacillus</taxon>
    </lineage>
</organism>
<dbReference type="Proteomes" id="UP000031938">
    <property type="component" value="Unassembled WGS sequence"/>
</dbReference>
<evidence type="ECO:0000313" key="2">
    <source>
        <dbReference type="EMBL" id="KIL49322.1"/>
    </source>
</evidence>
<dbReference type="RefSeq" id="WP_041086440.1">
    <property type="nucleotide sequence ID" value="NZ_JXRP01000009.1"/>
</dbReference>
<dbReference type="PATRIC" id="fig|889306.3.peg.792"/>
<feature type="compositionally biased region" description="Acidic residues" evidence="1">
    <location>
        <begin position="185"/>
        <end position="196"/>
    </location>
</feature>
<protein>
    <submittedName>
        <fullName evidence="2">Uncharacterized protein</fullName>
    </submittedName>
</protein>